<organism evidence="2 3">
    <name type="scientific">Clytia hemisphaerica</name>
    <dbReference type="NCBI Taxonomy" id="252671"/>
    <lineage>
        <taxon>Eukaryota</taxon>
        <taxon>Metazoa</taxon>
        <taxon>Cnidaria</taxon>
        <taxon>Hydrozoa</taxon>
        <taxon>Hydroidolina</taxon>
        <taxon>Leptothecata</taxon>
        <taxon>Obeliida</taxon>
        <taxon>Clytiidae</taxon>
        <taxon>Clytia</taxon>
    </lineage>
</organism>
<dbReference type="Proteomes" id="UP000594262">
    <property type="component" value="Unplaced"/>
</dbReference>
<sequence length="173" mass="19286">MAAGSTPQRSLQPGDVIRCTTRLGETYEGEVMGYDEQTQAVVIKSPSKSKSVCDVSIINLKCVSSDGGFKLIEKSKGDPPLPELDKEKTDQRLRTAKERIGIGVSPEGQQLFDFIRKTISECYWNGQNIEVLNEVEIKPPYEPTNCTGEERSVTYLKSIIKKFYDENKTAVTT</sequence>
<dbReference type="Pfam" id="PF21166">
    <property type="entry name" value="LSM12_LSM"/>
    <property type="match status" value="1"/>
</dbReference>
<name>A0A7M5V4T4_9CNID</name>
<dbReference type="InterPro" id="IPR039683">
    <property type="entry name" value="Lsm12-like"/>
</dbReference>
<dbReference type="InterPro" id="IPR047574">
    <property type="entry name" value="AD"/>
</dbReference>
<dbReference type="AlphaFoldDB" id="A0A7M5V4T4"/>
<keyword evidence="3" id="KW-1185">Reference proteome</keyword>
<evidence type="ECO:0000313" key="2">
    <source>
        <dbReference type="EnsemblMetazoa" id="CLYHEMP007535.1"/>
    </source>
</evidence>
<dbReference type="Pfam" id="PF09793">
    <property type="entry name" value="AD"/>
    <property type="match status" value="1"/>
</dbReference>
<dbReference type="GeneID" id="136808590"/>
<dbReference type="InterPro" id="IPR019181">
    <property type="entry name" value="LSM12_ABD"/>
</dbReference>
<protein>
    <recommendedName>
        <fullName evidence="1">AD domain-containing protein</fullName>
    </recommendedName>
</protein>
<reference evidence="2" key="1">
    <citation type="submission" date="2021-01" db="UniProtKB">
        <authorList>
            <consortium name="EnsemblMetazoa"/>
        </authorList>
    </citation>
    <scope>IDENTIFICATION</scope>
</reference>
<dbReference type="PANTHER" id="PTHR13542">
    <property type="entry name" value="LSM12 HOMOLOG"/>
    <property type="match status" value="1"/>
</dbReference>
<dbReference type="InterPro" id="IPR048478">
    <property type="entry name" value="LSM12_LSM"/>
</dbReference>
<dbReference type="OrthoDB" id="1057137at2759"/>
<dbReference type="EnsemblMetazoa" id="CLYHEMT007535.1">
    <property type="protein sequence ID" value="CLYHEMP007535.1"/>
    <property type="gene ID" value="CLYHEMG007535"/>
</dbReference>
<dbReference type="RefSeq" id="XP_066921225.1">
    <property type="nucleotide sequence ID" value="XM_067065124.1"/>
</dbReference>
<accession>A0A7M5V4T4</accession>
<dbReference type="SMART" id="SM00995">
    <property type="entry name" value="AD"/>
    <property type="match status" value="1"/>
</dbReference>
<feature type="domain" description="AD" evidence="1">
    <location>
        <begin position="82"/>
        <end position="168"/>
    </location>
</feature>
<dbReference type="PROSITE" id="PS52001">
    <property type="entry name" value="AD"/>
    <property type="match status" value="1"/>
</dbReference>
<evidence type="ECO:0000259" key="1">
    <source>
        <dbReference type="PROSITE" id="PS52001"/>
    </source>
</evidence>
<proteinExistence type="predicted"/>
<evidence type="ECO:0000313" key="3">
    <source>
        <dbReference type="Proteomes" id="UP000594262"/>
    </source>
</evidence>